<evidence type="ECO:0000313" key="13">
    <source>
        <dbReference type="Proteomes" id="UP000221110"/>
    </source>
</evidence>
<dbReference type="InterPro" id="IPR035089">
    <property type="entry name" value="Phage_sheath_subtilisin"/>
</dbReference>
<dbReference type="PANTHER" id="PTHR35861:SF2">
    <property type="entry name" value="FELS-2 PROPHAGE PROTEIN"/>
    <property type="match status" value="1"/>
</dbReference>
<protein>
    <submittedName>
        <fullName evidence="12">Tail sheath protein</fullName>
    </submittedName>
</protein>
<dbReference type="Gene3D" id="3.40.50.11780">
    <property type="match status" value="1"/>
</dbReference>
<keyword evidence="5" id="KW-0946">Virion</keyword>
<dbReference type="Gene3D" id="2.40.10.380">
    <property type="match status" value="1"/>
</dbReference>
<dbReference type="KEGG" id="vg:40089367"/>
<dbReference type="InterPro" id="IPR052042">
    <property type="entry name" value="Tail_sheath_structural"/>
</dbReference>
<dbReference type="InterPro" id="IPR020287">
    <property type="entry name" value="Tail_sheath_C"/>
</dbReference>
<evidence type="ECO:0000256" key="6">
    <source>
        <dbReference type="ARBA" id="ARBA00023009"/>
    </source>
</evidence>
<evidence type="ECO:0000256" key="4">
    <source>
        <dbReference type="ARBA" id="ARBA00022766"/>
    </source>
</evidence>
<keyword evidence="2" id="KW-1162">Viral penetration into host cytoplasm</keyword>
<dbReference type="Pfam" id="PF04984">
    <property type="entry name" value="Phage_sheath_1"/>
    <property type="match status" value="1"/>
</dbReference>
<dbReference type="Pfam" id="PF17482">
    <property type="entry name" value="Phage_sheath_1C"/>
    <property type="match status" value="1"/>
</dbReference>
<evidence type="ECO:0000259" key="10">
    <source>
        <dbReference type="Pfam" id="PF22639"/>
    </source>
</evidence>
<feature type="domain" description="Tail sheath protein Gp18-like" evidence="11">
    <location>
        <begin position="24"/>
        <end position="83"/>
    </location>
</feature>
<keyword evidence="4" id="KW-1242">Viral contractile tail ejection system</keyword>
<name>A0A223LF67_9CAUD</name>
<dbReference type="RefSeq" id="YP_009612997.1">
    <property type="nucleotide sequence ID" value="NC_042019.1"/>
</dbReference>
<proteinExistence type="inferred from homology"/>
<dbReference type="GO" id="GO:0099000">
    <property type="term" value="P:symbiont genome ejection through host cell envelope, contractile tail mechanism"/>
    <property type="evidence" value="ECO:0007669"/>
    <property type="project" value="UniProtKB-KW"/>
</dbReference>
<dbReference type="EMBL" id="MF479730">
    <property type="protein sequence ID" value="ASU00546.1"/>
    <property type="molecule type" value="Genomic_DNA"/>
</dbReference>
<evidence type="ECO:0000313" key="12">
    <source>
        <dbReference type="EMBL" id="ASU00546.1"/>
    </source>
</evidence>
<evidence type="ECO:0000256" key="2">
    <source>
        <dbReference type="ARBA" id="ARBA00022595"/>
    </source>
</evidence>
<dbReference type="GO" id="GO:0098027">
    <property type="term" value="C:virus tail, sheath"/>
    <property type="evidence" value="ECO:0007669"/>
    <property type="project" value="UniProtKB-KW"/>
</dbReference>
<sequence>MALLSPGIEMKETSINSTVVRSATGRAALVGKFAWGPAYEIRQVTNEVELVDMFGSPDNVTAPYFMSAMNFLQYGNDLRLVRVIDMEQAKNASPLFNQIEVTITTEGQGYTVGDTVSIKHNTTTVTEEGKVTKVDADGKIKALFVPSAAVIAKAKQLGTYPVLGNNWRAEVSGASGGSAAALTLGNIVVDSGVTFGNSEEAPDVMTSTKVLANFAKYGMPLISAVYPGEIGSTVEVEIISKAAFQSGAAQPIYPFGGTRTSNARSVIQYGPMTDDQFAIIVRRDGIVVESTVLSTRRGDRDVYGNNIFMDDYFRNGSSNFIYASSVNWPAGFTGIIRLGGGASANDAVGSDELIAGWDLFADREALHVNLMIAGACASDGAAVASTVQKHVVALADDRQDCVAFVNPPSELLVGVPTTQAVKNIVEWRNGVTSGGEVVDNNMNISSTYAFISGNYKYQYDKYNDINRWVPLSADIAGLCAYTDQVGHPWMSPAGYRRGQLRNTIKLAIEPKQSLRDTMYQVSINPVTGFAGGDGFVLFGDKMATQVPSPFDRINVRRLFNMLKKNIGDTSKYELFENNDAFTRQSFRMEVSQYLDNIRSLGGVYDFRVVCDTTNNTPQVIDSNEFVATIYIKAPRSINYITLNFVATSTGANFDELIGPAQLA</sequence>
<evidence type="ECO:0000256" key="5">
    <source>
        <dbReference type="ARBA" id="ARBA00023003"/>
    </source>
</evidence>
<keyword evidence="6" id="KW-1171">Viral genome ejection through host cell envelope</keyword>
<dbReference type="GeneID" id="40089367"/>
<keyword evidence="3" id="KW-1227">Viral tail protein</keyword>
<dbReference type="SMR" id="A0A223LF67"/>
<dbReference type="InterPro" id="IPR054565">
    <property type="entry name" value="Gp18-like_dom_I"/>
</dbReference>
<keyword evidence="7" id="KW-1160">Virus entry into host cell</keyword>
<dbReference type="InterPro" id="IPR054564">
    <property type="entry name" value="Gp18_domIII_N"/>
</dbReference>
<evidence type="ECO:0000259" key="9">
    <source>
        <dbReference type="Pfam" id="PF17482"/>
    </source>
</evidence>
<dbReference type="Proteomes" id="UP000221110">
    <property type="component" value="Segment"/>
</dbReference>
<feature type="domain" description="Tail sheath protein Gp18-like" evidence="10">
    <location>
        <begin position="98"/>
        <end position="188"/>
    </location>
</feature>
<feature type="domain" description="Tail sheath protein C-terminal" evidence="9">
    <location>
        <begin position="547"/>
        <end position="647"/>
    </location>
</feature>
<evidence type="ECO:0000259" key="11">
    <source>
        <dbReference type="Pfam" id="PF22671"/>
    </source>
</evidence>
<feature type="domain" description="Tail sheath protein subtilisin-like" evidence="8">
    <location>
        <begin position="348"/>
        <end position="541"/>
    </location>
</feature>
<dbReference type="Pfam" id="PF22671">
    <property type="entry name" value="Gp18_domIII_N"/>
    <property type="match status" value="1"/>
</dbReference>
<accession>A0A223LF67</accession>
<comment type="similarity">
    <text evidence="1">Belongs to the myoviridae tail sheath protein family.</text>
</comment>
<reference evidence="12 13" key="1">
    <citation type="submission" date="2017-07" db="EMBL/GenBank/DDBJ databases">
        <title>In vitro design and evaluation of phage cocktails against multidrug-resistant Aeromonas salmonicida.</title>
        <authorList>
            <person name="Chen L."/>
            <person name="Yuan S."/>
            <person name="Ma Y."/>
        </authorList>
    </citation>
    <scope>NUCLEOTIDE SEQUENCE [LARGE SCALE GENOMIC DNA]</scope>
</reference>
<evidence type="ECO:0000256" key="1">
    <source>
        <dbReference type="ARBA" id="ARBA00008005"/>
    </source>
</evidence>
<evidence type="ECO:0000259" key="8">
    <source>
        <dbReference type="Pfam" id="PF04984"/>
    </source>
</evidence>
<organism evidence="12 13">
    <name type="scientific">Aeromonas phage AS-gz</name>
    <dbReference type="NCBI Taxonomy" id="2026082"/>
    <lineage>
        <taxon>Viruses</taxon>
        <taxon>Duplodnaviria</taxon>
        <taxon>Heunggongvirae</taxon>
        <taxon>Uroviricota</taxon>
        <taxon>Caudoviricetes</taxon>
        <taxon>Pantevenvirales</taxon>
        <taxon>Straboviridae</taxon>
        <taxon>Tulanevirus</taxon>
        <taxon>Tulanevirus asgz</taxon>
    </lineage>
</organism>
<dbReference type="Pfam" id="PF22639">
    <property type="entry name" value="Gp18_dom_I"/>
    <property type="match status" value="1"/>
</dbReference>
<dbReference type="PANTHER" id="PTHR35861">
    <property type="match status" value="1"/>
</dbReference>
<keyword evidence="5" id="KW-1229">Viral tail sheath protein</keyword>
<evidence type="ECO:0000256" key="7">
    <source>
        <dbReference type="ARBA" id="ARBA00023296"/>
    </source>
</evidence>
<evidence type="ECO:0000256" key="3">
    <source>
        <dbReference type="ARBA" id="ARBA00022732"/>
    </source>
</evidence>
<keyword evidence="13" id="KW-1185">Reference proteome</keyword>